<dbReference type="Gene3D" id="3.40.47.10">
    <property type="match status" value="1"/>
</dbReference>
<dbReference type="AlphaFoldDB" id="A0A645ACE2"/>
<dbReference type="InterPro" id="IPR013751">
    <property type="entry name" value="ACP_syn_III_N"/>
</dbReference>
<dbReference type="PANTHER" id="PTHR34069">
    <property type="entry name" value="3-OXOACYL-[ACYL-CARRIER-PROTEIN] SYNTHASE 3"/>
    <property type="match status" value="1"/>
</dbReference>
<dbReference type="SUPFAM" id="SSF53901">
    <property type="entry name" value="Thiolase-like"/>
    <property type="match status" value="1"/>
</dbReference>
<dbReference type="EMBL" id="VSSQ01012137">
    <property type="protein sequence ID" value="MPM48523.1"/>
    <property type="molecule type" value="Genomic_DNA"/>
</dbReference>
<keyword evidence="2 5" id="KW-0012">Acyltransferase</keyword>
<reference evidence="5" key="1">
    <citation type="submission" date="2019-08" db="EMBL/GenBank/DDBJ databases">
        <authorList>
            <person name="Kucharzyk K."/>
            <person name="Murdoch R.W."/>
            <person name="Higgins S."/>
            <person name="Loffler F."/>
        </authorList>
    </citation>
    <scope>NUCLEOTIDE SEQUENCE</scope>
</reference>
<dbReference type="GO" id="GO:0006633">
    <property type="term" value="P:fatty acid biosynthetic process"/>
    <property type="evidence" value="ECO:0007669"/>
    <property type="project" value="InterPro"/>
</dbReference>
<dbReference type="GO" id="GO:0044550">
    <property type="term" value="P:secondary metabolite biosynthetic process"/>
    <property type="evidence" value="ECO:0007669"/>
    <property type="project" value="TreeGrafter"/>
</dbReference>
<dbReference type="GO" id="GO:0004315">
    <property type="term" value="F:3-oxoacyl-[acyl-carrier-protein] synthase activity"/>
    <property type="evidence" value="ECO:0007669"/>
    <property type="project" value="InterPro"/>
</dbReference>
<dbReference type="GO" id="GO:0033818">
    <property type="term" value="F:beta-ketoacyl-acyl-carrier-protein synthase III activity"/>
    <property type="evidence" value="ECO:0007669"/>
    <property type="project" value="UniProtKB-EC"/>
</dbReference>
<evidence type="ECO:0000256" key="2">
    <source>
        <dbReference type="ARBA" id="ARBA00023315"/>
    </source>
</evidence>
<dbReference type="InterPro" id="IPR016039">
    <property type="entry name" value="Thiolase-like"/>
</dbReference>
<feature type="domain" description="Beta-ketoacyl-[acyl-carrier-protein] synthase III C-terminal" evidence="3">
    <location>
        <begin position="120"/>
        <end position="207"/>
    </location>
</feature>
<dbReference type="InterPro" id="IPR013747">
    <property type="entry name" value="ACP_syn_III_C"/>
</dbReference>
<evidence type="ECO:0000259" key="4">
    <source>
        <dbReference type="Pfam" id="PF08545"/>
    </source>
</evidence>
<dbReference type="Pfam" id="PF08545">
    <property type="entry name" value="ACP_syn_III"/>
    <property type="match status" value="1"/>
</dbReference>
<name>A0A645ACE2_9ZZZZ</name>
<proteinExistence type="predicted"/>
<dbReference type="EC" id="2.3.1.180" evidence="5"/>
<accession>A0A645ACE2</accession>
<keyword evidence="1 5" id="KW-0808">Transferase</keyword>
<evidence type="ECO:0000259" key="3">
    <source>
        <dbReference type="Pfam" id="PF08541"/>
    </source>
</evidence>
<evidence type="ECO:0000256" key="1">
    <source>
        <dbReference type="ARBA" id="ARBA00022679"/>
    </source>
</evidence>
<evidence type="ECO:0000313" key="5">
    <source>
        <dbReference type="EMBL" id="MPM48523.1"/>
    </source>
</evidence>
<organism evidence="5">
    <name type="scientific">bioreactor metagenome</name>
    <dbReference type="NCBI Taxonomy" id="1076179"/>
    <lineage>
        <taxon>unclassified sequences</taxon>
        <taxon>metagenomes</taxon>
        <taxon>ecological metagenomes</taxon>
    </lineage>
</organism>
<feature type="domain" description="Beta-ketoacyl-[acyl-carrier-protein] synthase III N-terminal" evidence="4">
    <location>
        <begin position="5"/>
        <end position="62"/>
    </location>
</feature>
<protein>
    <submittedName>
        <fullName evidence="5">3-oxoacyl-[acyl-carrier-protein] synthase 3</fullName>
        <ecNumber evidence="5">2.3.1.180</ecNumber>
    </submittedName>
</protein>
<sequence>MLCDDSINHVLLVSSSKETQIINYKNHNSRFMFNFGDGAAAVLLEKGLDKNVILETHMISDGQFAEDVAVFGVGCRNFKANADIKCNDKFLNVPDIQSMKKRLDPITLDNFNSVIAKSIKKSGYTDKDIGFVAPIFMKRSILEKILEKYNLTEDNSFVLEEYGHCQSADAFISLTEGEKKGRLKKGKIAVLLGAGTGYTWAATAVRWG</sequence>
<dbReference type="Pfam" id="PF08541">
    <property type="entry name" value="ACP_syn_III_C"/>
    <property type="match status" value="1"/>
</dbReference>
<gene>
    <name evidence="5" type="primary">fabH_47</name>
    <name evidence="5" type="ORF">SDC9_95248</name>
</gene>
<comment type="caution">
    <text evidence="5">The sequence shown here is derived from an EMBL/GenBank/DDBJ whole genome shotgun (WGS) entry which is preliminary data.</text>
</comment>
<dbReference type="PANTHER" id="PTHR34069:SF2">
    <property type="entry name" value="BETA-KETOACYL-[ACYL-CARRIER-PROTEIN] SYNTHASE III"/>
    <property type="match status" value="1"/>
</dbReference>